<proteinExistence type="predicted"/>
<feature type="chain" id="PRO_5020837447" evidence="1">
    <location>
        <begin position="19"/>
        <end position="149"/>
    </location>
</feature>
<dbReference type="EMBL" id="HAHG01000105">
    <property type="protein sequence ID" value="SNX33734.1"/>
    <property type="molecule type" value="Transcribed_RNA"/>
</dbReference>
<reference evidence="2" key="2">
    <citation type="submission" date="2019-05" db="EMBL/GenBank/DDBJ databases">
        <title>Unravelling the molecular evolution of spider venoms.</title>
        <authorList>
            <person name="Pineda S."/>
        </authorList>
    </citation>
    <scope>NUCLEOTIDE SEQUENCE</scope>
</reference>
<organism evidence="2">
    <name type="scientific">Hadronyche formidabilis</name>
    <name type="common">Northern tree funnel-web spider</name>
    <name type="synonym">Atrax formidabilis</name>
    <dbReference type="NCBI Taxonomy" id="426499"/>
    <lineage>
        <taxon>Eukaryota</taxon>
        <taxon>Metazoa</taxon>
        <taxon>Ecdysozoa</taxon>
        <taxon>Arthropoda</taxon>
        <taxon>Chelicerata</taxon>
        <taxon>Arachnida</taxon>
        <taxon>Araneae</taxon>
        <taxon>Mygalomorphae</taxon>
        <taxon>Avicularoidea</taxon>
        <taxon>Hexathelidae</taxon>
        <taxon>Hadronyche</taxon>
    </lineage>
</organism>
<evidence type="ECO:0000256" key="1">
    <source>
        <dbReference type="SAM" id="SignalP"/>
    </source>
</evidence>
<name>A0A4Q8K2K8_HADFO</name>
<reference evidence="2" key="1">
    <citation type="submission" date="2017-05" db="EMBL/GenBank/DDBJ databases">
        <authorList>
            <person name="QRISCLOUD D."/>
        </authorList>
    </citation>
    <scope>NUCLEOTIDE SEQUENCE</scope>
</reference>
<sequence length="149" mass="17288">MRVTLVFLVLSVLAVTHGATNLDMERKDAEESSLSEMKEMLLLQELQAVEAALFGKMNAGNDENRDFREKRCNAYGTTCNSVGDCCRGLDCREAWPSWWYDKPYCTTPKERLTLVYLWLNFAVPTVRKENETYRIYVTIFLFLFCLFVV</sequence>
<keyword evidence="1" id="KW-0732">Signal</keyword>
<evidence type="ECO:0000313" key="2">
    <source>
        <dbReference type="EMBL" id="SNX33734.1"/>
    </source>
</evidence>
<feature type="signal peptide" evidence="1">
    <location>
        <begin position="1"/>
        <end position="18"/>
    </location>
</feature>
<accession>A0A4Q8K2K8</accession>
<dbReference type="AlphaFoldDB" id="A0A4Q8K2K8"/>
<protein>
    <submittedName>
        <fullName evidence="2">U22-Hexatoxin-Hf1a_1</fullName>
    </submittedName>
</protein>